<feature type="compositionally biased region" description="Gly residues" evidence="7">
    <location>
        <begin position="64"/>
        <end position="79"/>
    </location>
</feature>
<feature type="compositionally biased region" description="Polar residues" evidence="7">
    <location>
        <begin position="105"/>
        <end position="115"/>
    </location>
</feature>
<comment type="caution">
    <text evidence="10">The sequence shown here is derived from an EMBL/GenBank/DDBJ whole genome shotgun (WGS) entry which is preliminary data.</text>
</comment>
<dbReference type="GO" id="GO:0051607">
    <property type="term" value="P:defense response to virus"/>
    <property type="evidence" value="ECO:0007669"/>
    <property type="project" value="UniProtKB-ARBA"/>
</dbReference>
<dbReference type="InterPro" id="IPR003165">
    <property type="entry name" value="Piwi"/>
</dbReference>
<dbReference type="EMBL" id="JAAARO010000009">
    <property type="protein sequence ID" value="KAF5742349.1"/>
    <property type="molecule type" value="Genomic_DNA"/>
</dbReference>
<dbReference type="AlphaFoldDB" id="A0A7J7D7X3"/>
<dbReference type="InterPro" id="IPR045246">
    <property type="entry name" value="Piwi_ago-like"/>
</dbReference>
<dbReference type="SUPFAM" id="SSF101690">
    <property type="entry name" value="PAZ domain"/>
    <property type="match status" value="1"/>
</dbReference>
<gene>
    <name evidence="10" type="ORF">HS088_TW09G00393</name>
</gene>
<feature type="region of interest" description="Disordered" evidence="7">
    <location>
        <begin position="1"/>
        <end position="160"/>
    </location>
</feature>
<keyword evidence="6" id="KW-0687">Ribonucleoprotein</keyword>
<feature type="domain" description="Piwi" evidence="9">
    <location>
        <begin position="661"/>
        <end position="960"/>
    </location>
</feature>
<accession>A0A7J7D7X3</accession>
<protein>
    <submittedName>
        <fullName evidence="10">Protein argonaute 2-like isoform X2</fullName>
    </submittedName>
</protein>
<evidence type="ECO:0000256" key="1">
    <source>
        <dbReference type="ARBA" id="ARBA00008201"/>
    </source>
</evidence>
<dbReference type="GO" id="GO:0006417">
    <property type="term" value="P:regulation of translation"/>
    <property type="evidence" value="ECO:0007669"/>
    <property type="project" value="UniProtKB-KW"/>
</dbReference>
<dbReference type="Proteomes" id="UP000593562">
    <property type="component" value="Unassembled WGS sequence"/>
</dbReference>
<feature type="compositionally biased region" description="Basic and acidic residues" evidence="7">
    <location>
        <begin position="35"/>
        <end position="44"/>
    </location>
</feature>
<dbReference type="InterPro" id="IPR036085">
    <property type="entry name" value="PAZ_dom_sf"/>
</dbReference>
<dbReference type="FunFam" id="2.170.260.10:FF:000008">
    <property type="entry name" value="Protein argonaute 7"/>
    <property type="match status" value="1"/>
</dbReference>
<dbReference type="InParanoid" id="A0A7J7D7X3"/>
<dbReference type="InterPro" id="IPR003100">
    <property type="entry name" value="PAZ_dom"/>
</dbReference>
<dbReference type="PANTHER" id="PTHR22891">
    <property type="entry name" value="EUKARYOTIC TRANSLATION INITIATION FACTOR 2C"/>
    <property type="match status" value="1"/>
</dbReference>
<proteinExistence type="inferred from homology"/>
<dbReference type="InterPro" id="IPR032474">
    <property type="entry name" value="Argonaute_N"/>
</dbReference>
<dbReference type="GO" id="GO:1990904">
    <property type="term" value="C:ribonucleoprotein complex"/>
    <property type="evidence" value="ECO:0007669"/>
    <property type="project" value="UniProtKB-KW"/>
</dbReference>
<evidence type="ECO:0000256" key="7">
    <source>
        <dbReference type="SAM" id="MobiDB-lite"/>
    </source>
</evidence>
<evidence type="ECO:0000259" key="8">
    <source>
        <dbReference type="PROSITE" id="PS50821"/>
    </source>
</evidence>
<dbReference type="InterPro" id="IPR012337">
    <property type="entry name" value="RNaseH-like_sf"/>
</dbReference>
<dbReference type="Pfam" id="PF16486">
    <property type="entry name" value="ArgoN"/>
    <property type="match status" value="1"/>
</dbReference>
<dbReference type="FunCoup" id="A0A7J7D7X3">
    <property type="interactions" value="319"/>
</dbReference>
<dbReference type="PROSITE" id="PS50821">
    <property type="entry name" value="PAZ"/>
    <property type="match status" value="1"/>
</dbReference>
<dbReference type="GO" id="GO:0031047">
    <property type="term" value="P:regulatory ncRNA-mediated gene silencing"/>
    <property type="evidence" value="ECO:0007669"/>
    <property type="project" value="UniProtKB-KW"/>
</dbReference>
<dbReference type="InterPro" id="IPR014811">
    <property type="entry name" value="ArgoL1"/>
</dbReference>
<dbReference type="InterPro" id="IPR036397">
    <property type="entry name" value="RNaseH_sf"/>
</dbReference>
<evidence type="ECO:0000256" key="2">
    <source>
        <dbReference type="ARBA" id="ARBA00022491"/>
    </source>
</evidence>
<keyword evidence="4" id="KW-0694">RNA-binding</keyword>
<organism evidence="10 11">
    <name type="scientific">Tripterygium wilfordii</name>
    <name type="common">Thunder God vine</name>
    <dbReference type="NCBI Taxonomy" id="458696"/>
    <lineage>
        <taxon>Eukaryota</taxon>
        <taxon>Viridiplantae</taxon>
        <taxon>Streptophyta</taxon>
        <taxon>Embryophyta</taxon>
        <taxon>Tracheophyta</taxon>
        <taxon>Spermatophyta</taxon>
        <taxon>Magnoliopsida</taxon>
        <taxon>eudicotyledons</taxon>
        <taxon>Gunneridae</taxon>
        <taxon>Pentapetalae</taxon>
        <taxon>rosids</taxon>
        <taxon>fabids</taxon>
        <taxon>Celastrales</taxon>
        <taxon>Celastraceae</taxon>
        <taxon>Tripterygium</taxon>
    </lineage>
</organism>
<evidence type="ECO:0000256" key="4">
    <source>
        <dbReference type="ARBA" id="ARBA00022884"/>
    </source>
</evidence>
<dbReference type="SUPFAM" id="SSF53098">
    <property type="entry name" value="Ribonuclease H-like"/>
    <property type="match status" value="1"/>
</dbReference>
<evidence type="ECO:0000256" key="3">
    <source>
        <dbReference type="ARBA" id="ARBA00022845"/>
    </source>
</evidence>
<keyword evidence="11" id="KW-1185">Reference proteome</keyword>
<dbReference type="Pfam" id="PF02170">
    <property type="entry name" value="PAZ"/>
    <property type="match status" value="1"/>
</dbReference>
<evidence type="ECO:0000256" key="6">
    <source>
        <dbReference type="ARBA" id="ARBA00023274"/>
    </source>
</evidence>
<dbReference type="Pfam" id="PF02171">
    <property type="entry name" value="Piwi"/>
    <property type="match status" value="1"/>
</dbReference>
<dbReference type="SMART" id="SM00950">
    <property type="entry name" value="Piwi"/>
    <property type="match status" value="1"/>
</dbReference>
<dbReference type="InterPro" id="IPR032472">
    <property type="entry name" value="ArgoL2"/>
</dbReference>
<dbReference type="GO" id="GO:0003723">
    <property type="term" value="F:RNA binding"/>
    <property type="evidence" value="ECO:0007669"/>
    <property type="project" value="UniProtKB-KW"/>
</dbReference>
<keyword evidence="3" id="KW-0810">Translation regulation</keyword>
<comment type="similarity">
    <text evidence="1">Belongs to the argonaute family. Ago subfamily.</text>
</comment>
<dbReference type="Gene3D" id="2.170.260.10">
    <property type="entry name" value="paz domain"/>
    <property type="match status" value="1"/>
</dbReference>
<dbReference type="PROSITE" id="PS50822">
    <property type="entry name" value="PIWI"/>
    <property type="match status" value="1"/>
</dbReference>
<sequence length="1058" mass="117775">MEKGGVYRGRSGRGTAGDGRRGGYRGGRGGGQQYRRRDQPDQQEWRSSGQSGGQGPPPYHDRPYGGGDGGGRGHSGGARGVNRGAWVPNRGRGPTGPPAAADHSPSLQRGSQSPPESVLGPVVSEMEKCKISQKLPSSSSSEENPNRTVPVKRPDKGGTLGTKMVRLRANHFLVKYDSERIIKHYDVDVKSEAPIKNGYPKRISKSDLSVIRNKLFTDNPAEFPMSFTAYDGEKNIFSAVPLPTGTFKVLVGEEGRHGSYIVSIKLVSEVKYCRLDDYLSGIISSIPRDTLQAMELAMKDNPNRNMIPVGRSFHPVETYPEDDLQCGIIASRGIQHSLKLTSQGLASCLDYSVLAFRKKMPVIGFLQEHIRGFNLSDFERFRRQVQIALRGLKVTVTHRTTKQKYVVAGLTRENTRHLSFTAEDPEGNVPARQVSVIAYFREKYQKEILYKDIPCLDLGKNNKKNYVPMEFCILFEGQVYPKEHLDRNAALKLKDKSLAQPAERERRICGMVQSTVGPCRGEVVSNFGIEVDMQMTSVVGRVLAPPELKLGAPNGKLVKIPVDRVKCQWNLVGKALVDGKPIQRWAVIDFSSAESDRFKLIPGKFIPKLIARCKNLGICMEEPLIYERATMNKFSNVDMLRELLEKINDRVYHIGKGRLQIVLCVMARKDPGYKYLKWISETRVGVITQCCLSTNANNVHDQYLANLALKINAKLGGSNVELIGRLPYFKDEKNVMFIGADVNHPGSKNTTSPSIAAVVATVNWPAANRYAARVRPQEHRKEKILHFGDMCLELVETYARLNKAKPDKIVVFRDGVSEGQFDMVLNEELVDMKRAFGTINYSPAITMIVAQKRHQTRLFQETQGEGSSTGNVSPGTVVDTTIVHPFEFDFYLCSHYGSLGTSKPTHYHVLWDENGINSDQLQKLIYDMCFTFARCTKPVSLVPPVYYADLVAYRGRLYYEAVIEGQSPVSVSSSLSSLASSSSSSSAASLDDRPCWDAVLCDCVPSDFGFGLAWICFRVLTFLWSIGESCLLDFRNTWVVSAFHEVSFVFCSSPCARF</sequence>
<evidence type="ECO:0000313" key="11">
    <source>
        <dbReference type="Proteomes" id="UP000593562"/>
    </source>
</evidence>
<feature type="domain" description="PAZ" evidence="8">
    <location>
        <begin position="361"/>
        <end position="476"/>
    </location>
</feature>
<evidence type="ECO:0000313" key="10">
    <source>
        <dbReference type="EMBL" id="KAF5742349.1"/>
    </source>
</evidence>
<evidence type="ECO:0000256" key="5">
    <source>
        <dbReference type="ARBA" id="ARBA00023158"/>
    </source>
</evidence>
<dbReference type="Pfam" id="PF16488">
    <property type="entry name" value="ArgoL2"/>
    <property type="match status" value="1"/>
</dbReference>
<dbReference type="SMART" id="SM01163">
    <property type="entry name" value="DUF1785"/>
    <property type="match status" value="1"/>
</dbReference>
<dbReference type="CDD" id="cd04657">
    <property type="entry name" value="Piwi_ago-like"/>
    <property type="match status" value="1"/>
</dbReference>
<dbReference type="Gene3D" id="3.30.420.10">
    <property type="entry name" value="Ribonuclease H-like superfamily/Ribonuclease H"/>
    <property type="match status" value="1"/>
</dbReference>
<name>A0A7J7D7X3_TRIWF</name>
<keyword evidence="5" id="KW-0943">RNA-mediated gene silencing</keyword>
<dbReference type="CDD" id="cd02846">
    <property type="entry name" value="PAZ_argonaute_like"/>
    <property type="match status" value="1"/>
</dbReference>
<reference evidence="10 11" key="1">
    <citation type="journal article" date="2020" name="Nat. Commun.">
        <title>Genome of Tripterygium wilfordii and identification of cytochrome P450 involved in triptolide biosynthesis.</title>
        <authorList>
            <person name="Tu L."/>
            <person name="Su P."/>
            <person name="Zhang Z."/>
            <person name="Gao L."/>
            <person name="Wang J."/>
            <person name="Hu T."/>
            <person name="Zhou J."/>
            <person name="Zhang Y."/>
            <person name="Zhao Y."/>
            <person name="Liu Y."/>
            <person name="Song Y."/>
            <person name="Tong Y."/>
            <person name="Lu Y."/>
            <person name="Yang J."/>
            <person name="Xu C."/>
            <person name="Jia M."/>
            <person name="Peters R.J."/>
            <person name="Huang L."/>
            <person name="Gao W."/>
        </authorList>
    </citation>
    <scope>NUCLEOTIDE SEQUENCE [LARGE SCALE GENOMIC DNA]</scope>
    <source>
        <strain evidence="11">cv. XIE 37</strain>
        <tissue evidence="10">Leaf</tissue>
    </source>
</reference>
<dbReference type="Gene3D" id="3.40.50.2300">
    <property type="match status" value="1"/>
</dbReference>
<evidence type="ECO:0000259" key="9">
    <source>
        <dbReference type="PROSITE" id="PS50822"/>
    </source>
</evidence>
<dbReference type="Pfam" id="PF08699">
    <property type="entry name" value="ArgoL1"/>
    <property type="match status" value="1"/>
</dbReference>
<keyword evidence="2" id="KW-0678">Repressor</keyword>